<proteinExistence type="predicted"/>
<dbReference type="InterPro" id="IPR036465">
    <property type="entry name" value="vWFA_dom_sf"/>
</dbReference>
<dbReference type="PROSITE" id="PS50234">
    <property type="entry name" value="VWFA"/>
    <property type="match status" value="1"/>
</dbReference>
<feature type="compositionally biased region" description="Basic and acidic residues" evidence="1">
    <location>
        <begin position="702"/>
        <end position="711"/>
    </location>
</feature>
<reference evidence="4 5" key="1">
    <citation type="journal article" date="2007" name="Science">
        <title>Sea anemone genome reveals ancestral eumetazoan gene repertoire and genomic organization.</title>
        <authorList>
            <person name="Putnam N.H."/>
            <person name="Srivastava M."/>
            <person name="Hellsten U."/>
            <person name="Dirks B."/>
            <person name="Chapman J."/>
            <person name="Salamov A."/>
            <person name="Terry A."/>
            <person name="Shapiro H."/>
            <person name="Lindquist E."/>
            <person name="Kapitonov V.V."/>
            <person name="Jurka J."/>
            <person name="Genikhovich G."/>
            <person name="Grigoriev I.V."/>
            <person name="Lucas S.M."/>
            <person name="Steele R.E."/>
            <person name="Finnerty J.R."/>
            <person name="Technau U."/>
            <person name="Martindale M.Q."/>
            <person name="Rokhsar D.S."/>
        </authorList>
    </citation>
    <scope>NUCLEOTIDE SEQUENCE [LARGE SCALE GENOMIC DNA]</scope>
    <source>
        <strain evidence="5">CH2 X CH6</strain>
    </source>
</reference>
<dbReference type="PANTHER" id="PTHR24020">
    <property type="entry name" value="COLLAGEN ALPHA"/>
    <property type="match status" value="1"/>
</dbReference>
<sequence length="737" mass="78146">MKLYRPFSGFLISLLYLSCRITLNSADTGGYKYEVEVEPLSGSERDQVGDDLPQEGTWTGFQSDPVAVLGNAAPTPVDLLGKCHDELDLAILLDASYSITTTGWEGIATATKDLIDKLDISPAGTHVSLMKFSTDVETFYMFDNQATKDRLKSLIDKMEYDGEWSRTDIALNAAKNHIFVPSTGARGDAPKAIVLFTDGKTDGPTPIDRNIDWVASLIKPLQDLRDANVTIFCVASGNHPDYSQINWLAGDRARVFTTSDMDALVGSLGRASKKVCPYITGSGTPLPSSPVSPLPSPVPAVAATPSQTYCTSTPTSCTPTTTCYLQVPTCILIPPVNPCTPVTTTCEKTISVTKTQTLPPDTCTLTTTSMSTCTVPGPCVTTTCIKTKDVTTTKVLPPQTCTVTTTKLATCTPSQTCYPNVPACVLIPATTPCVATTTTCFKETSVTKTEFIRPTVTCTETTTKMQLQRYDHVPRCNDQGMITCPDATTKVVKCTPTANCYPPGAASCVNLFIVQACNTITSTVSCPKDVSSTETVSVTSAPTATLTSAPTATVTPTASNAFTETTTVTSTTTITVLPQPTSASSSITPSSTPATGTATIATATYSVPPSVAPTAKKRQDIASPVQPSPSWVMVPSGSVMKTTVTVWETKFVTASNIAWSTISSPLPMTTVFVTTTVAPSSSSAEPVSASTDPASAPAAPTADEKEKEEKKKEKRSVTPFMKKVIPSFIKRWVGIQY</sequence>
<evidence type="ECO:0000259" key="3">
    <source>
        <dbReference type="PROSITE" id="PS50234"/>
    </source>
</evidence>
<dbReference type="Proteomes" id="UP000001593">
    <property type="component" value="Unassembled WGS sequence"/>
</dbReference>
<dbReference type="eggNOG" id="KOG3544">
    <property type="taxonomic scope" value="Eukaryota"/>
</dbReference>
<keyword evidence="5" id="KW-1185">Reference proteome</keyword>
<dbReference type="InterPro" id="IPR002035">
    <property type="entry name" value="VWF_A"/>
</dbReference>
<feature type="signal peptide" evidence="2">
    <location>
        <begin position="1"/>
        <end position="26"/>
    </location>
</feature>
<gene>
    <name evidence="4" type="ORF">NEMVEDRAFT_v1g245503</name>
</gene>
<feature type="region of interest" description="Disordered" evidence="1">
    <location>
        <begin position="681"/>
        <end position="717"/>
    </location>
</feature>
<keyword evidence="2" id="KW-0732">Signal</keyword>
<dbReference type="InterPro" id="IPR050525">
    <property type="entry name" value="ECM_Assembly_Org"/>
</dbReference>
<dbReference type="AlphaFoldDB" id="A7SIL2"/>
<dbReference type="PANTHER" id="PTHR24020:SF20">
    <property type="entry name" value="PH DOMAIN-CONTAINING PROTEIN"/>
    <property type="match status" value="1"/>
</dbReference>
<dbReference type="InParanoid" id="A7SIL2"/>
<dbReference type="HOGENOM" id="CLU_376574_0_0_1"/>
<evidence type="ECO:0000256" key="1">
    <source>
        <dbReference type="SAM" id="MobiDB-lite"/>
    </source>
</evidence>
<evidence type="ECO:0000256" key="2">
    <source>
        <dbReference type="SAM" id="SignalP"/>
    </source>
</evidence>
<protein>
    <recommendedName>
        <fullName evidence="3">VWFA domain-containing protein</fullName>
    </recommendedName>
</protein>
<accession>A7SIL2</accession>
<feature type="compositionally biased region" description="Low complexity" evidence="1">
    <location>
        <begin position="681"/>
        <end position="701"/>
    </location>
</feature>
<dbReference type="EMBL" id="DS469669">
    <property type="protein sequence ID" value="EDO36469.1"/>
    <property type="molecule type" value="Genomic_DNA"/>
</dbReference>
<dbReference type="OMA" id="DYCHEYS"/>
<feature type="domain" description="VWFA" evidence="3">
    <location>
        <begin position="88"/>
        <end position="275"/>
    </location>
</feature>
<dbReference type="SUPFAM" id="SSF53300">
    <property type="entry name" value="vWA-like"/>
    <property type="match status" value="1"/>
</dbReference>
<dbReference type="Pfam" id="PF00092">
    <property type="entry name" value="VWA"/>
    <property type="match status" value="1"/>
</dbReference>
<dbReference type="CDD" id="cd01450">
    <property type="entry name" value="vWFA_subfamily_ECM"/>
    <property type="match status" value="1"/>
</dbReference>
<dbReference type="SMART" id="SM00327">
    <property type="entry name" value="VWA"/>
    <property type="match status" value="1"/>
</dbReference>
<evidence type="ECO:0000313" key="5">
    <source>
        <dbReference type="Proteomes" id="UP000001593"/>
    </source>
</evidence>
<feature type="chain" id="PRO_5002712797" description="VWFA domain-containing protein" evidence="2">
    <location>
        <begin position="27"/>
        <end position="737"/>
    </location>
</feature>
<evidence type="ECO:0000313" key="4">
    <source>
        <dbReference type="EMBL" id="EDO36469.1"/>
    </source>
</evidence>
<dbReference type="Gene3D" id="3.40.50.410">
    <property type="entry name" value="von Willebrand factor, type A domain"/>
    <property type="match status" value="1"/>
</dbReference>
<name>A7SIL2_NEMVE</name>
<organism evidence="4 5">
    <name type="scientific">Nematostella vectensis</name>
    <name type="common">Starlet sea anemone</name>
    <dbReference type="NCBI Taxonomy" id="45351"/>
    <lineage>
        <taxon>Eukaryota</taxon>
        <taxon>Metazoa</taxon>
        <taxon>Cnidaria</taxon>
        <taxon>Anthozoa</taxon>
        <taxon>Hexacorallia</taxon>
        <taxon>Actiniaria</taxon>
        <taxon>Edwardsiidae</taxon>
        <taxon>Nematostella</taxon>
    </lineage>
</organism>